<keyword evidence="4 11" id="KW-0812">Transmembrane</keyword>
<dbReference type="EMBL" id="JADKYU010000317">
    <property type="protein sequence ID" value="MBF4983945.1"/>
    <property type="molecule type" value="Genomic_DNA"/>
</dbReference>
<dbReference type="PANTHER" id="PTHR28259:SF1">
    <property type="entry name" value="FLUORIDE EXPORT PROTEIN 1-RELATED"/>
    <property type="match status" value="1"/>
</dbReference>
<feature type="transmembrane region" description="Helical" evidence="11">
    <location>
        <begin position="64"/>
        <end position="83"/>
    </location>
</feature>
<reference evidence="12 13" key="1">
    <citation type="submission" date="2020-11" db="EMBL/GenBank/DDBJ databases">
        <title>P. mediterranea TC4 genome.</title>
        <authorList>
            <person name="Molmeret M."/>
        </authorList>
    </citation>
    <scope>NUCLEOTIDE SEQUENCE [LARGE SCALE GENOMIC DNA]</scope>
    <source>
        <strain evidence="12 13">TC4</strain>
    </source>
</reference>
<evidence type="ECO:0000256" key="8">
    <source>
        <dbReference type="ARBA" id="ARBA00023303"/>
    </source>
</evidence>
<sequence length="123" mass="13757">MIKQLLFVFIGGGFGCVLRFLFSIWMNTDQIKWIPTLVVNVLGCFLLGYFLSLSHKNILDSHSYILLGIGFCGGLTTFSTFSVDLFKLTNESNYLGALTYLLLTIILGFIAVYSAYYLGKQLS</sequence>
<comment type="activity regulation">
    <text evidence="11">Na(+) is not transported, but it plays an essential structural role and its presence is essential for fluoride channel function.</text>
</comment>
<feature type="transmembrane region" description="Helical" evidence="11">
    <location>
        <begin position="5"/>
        <end position="25"/>
    </location>
</feature>
<comment type="catalytic activity">
    <reaction evidence="10">
        <text>fluoride(in) = fluoride(out)</text>
        <dbReference type="Rhea" id="RHEA:76159"/>
        <dbReference type="ChEBI" id="CHEBI:17051"/>
    </reaction>
    <physiologicalReaction direction="left-to-right" evidence="10">
        <dbReference type="Rhea" id="RHEA:76160"/>
    </physiologicalReaction>
</comment>
<dbReference type="PROSITE" id="PS51257">
    <property type="entry name" value="PROKAR_LIPOPROTEIN"/>
    <property type="match status" value="1"/>
</dbReference>
<feature type="transmembrane region" description="Helical" evidence="11">
    <location>
        <begin position="95"/>
        <end position="118"/>
    </location>
</feature>
<comment type="function">
    <text evidence="11">Fluoride-specific ion channel. Important for reducing fluoride concentration in the cell, thus reducing its toxicity.</text>
</comment>
<evidence type="ECO:0000256" key="3">
    <source>
        <dbReference type="ARBA" id="ARBA00022519"/>
    </source>
</evidence>
<proteinExistence type="inferred from homology"/>
<evidence type="ECO:0000256" key="5">
    <source>
        <dbReference type="ARBA" id="ARBA00022989"/>
    </source>
</evidence>
<keyword evidence="11" id="KW-0479">Metal-binding</keyword>
<dbReference type="InterPro" id="IPR003691">
    <property type="entry name" value="FluC"/>
</dbReference>
<comment type="similarity">
    <text evidence="9 11">Belongs to the fluoride channel Fluc/FEX (TC 1.A.43) family.</text>
</comment>
<evidence type="ECO:0000256" key="7">
    <source>
        <dbReference type="ARBA" id="ARBA00023136"/>
    </source>
</evidence>
<evidence type="ECO:0000256" key="4">
    <source>
        <dbReference type="ARBA" id="ARBA00022692"/>
    </source>
</evidence>
<protein>
    <recommendedName>
        <fullName evidence="11">Fluoride-specific ion channel FluC</fullName>
    </recommendedName>
</protein>
<gene>
    <name evidence="11 12" type="primary">crcB</name>
    <name evidence="11" type="synonym">fluC</name>
    <name evidence="12" type="ORF">FNJ87_06215</name>
</gene>
<dbReference type="NCBIfam" id="TIGR00494">
    <property type="entry name" value="crcB"/>
    <property type="match status" value="1"/>
</dbReference>
<keyword evidence="8 11" id="KW-0407">Ion channel</keyword>
<feature type="transmembrane region" description="Helical" evidence="11">
    <location>
        <begin position="31"/>
        <end position="52"/>
    </location>
</feature>
<name>A0ABS0A3L4_9FLAO</name>
<feature type="binding site" evidence="11">
    <location>
        <position position="76"/>
    </location>
    <ligand>
        <name>Na(+)</name>
        <dbReference type="ChEBI" id="CHEBI:29101"/>
        <note>structural</note>
    </ligand>
</feature>
<evidence type="ECO:0000256" key="9">
    <source>
        <dbReference type="ARBA" id="ARBA00035120"/>
    </source>
</evidence>
<keyword evidence="7 11" id="KW-0472">Membrane</keyword>
<dbReference type="Pfam" id="PF02537">
    <property type="entry name" value="CRCB"/>
    <property type="match status" value="1"/>
</dbReference>
<dbReference type="PANTHER" id="PTHR28259">
    <property type="entry name" value="FLUORIDE EXPORT PROTEIN 1-RELATED"/>
    <property type="match status" value="1"/>
</dbReference>
<evidence type="ECO:0000256" key="6">
    <source>
        <dbReference type="ARBA" id="ARBA00023065"/>
    </source>
</evidence>
<keyword evidence="3" id="KW-0997">Cell inner membrane</keyword>
<evidence type="ECO:0000256" key="11">
    <source>
        <dbReference type="HAMAP-Rule" id="MF_00454"/>
    </source>
</evidence>
<evidence type="ECO:0000256" key="1">
    <source>
        <dbReference type="ARBA" id="ARBA00004651"/>
    </source>
</evidence>
<keyword evidence="11" id="KW-0813">Transport</keyword>
<evidence type="ECO:0000256" key="2">
    <source>
        <dbReference type="ARBA" id="ARBA00022475"/>
    </source>
</evidence>
<keyword evidence="2 11" id="KW-1003">Cell membrane</keyword>
<dbReference type="Proteomes" id="UP001194729">
    <property type="component" value="Unassembled WGS sequence"/>
</dbReference>
<comment type="caution">
    <text evidence="12">The sequence shown here is derived from an EMBL/GenBank/DDBJ whole genome shotgun (WGS) entry which is preliminary data.</text>
</comment>
<evidence type="ECO:0000313" key="13">
    <source>
        <dbReference type="Proteomes" id="UP001194729"/>
    </source>
</evidence>
<accession>A0ABS0A3L4</accession>
<feature type="binding site" evidence="11">
    <location>
        <position position="73"/>
    </location>
    <ligand>
        <name>Na(+)</name>
        <dbReference type="ChEBI" id="CHEBI:29101"/>
        <note>structural</note>
    </ligand>
</feature>
<organism evidence="12 13">
    <name type="scientific">Nonlabens mediterrranea</name>
    <dbReference type="NCBI Taxonomy" id="1419947"/>
    <lineage>
        <taxon>Bacteria</taxon>
        <taxon>Pseudomonadati</taxon>
        <taxon>Bacteroidota</taxon>
        <taxon>Flavobacteriia</taxon>
        <taxon>Flavobacteriales</taxon>
        <taxon>Flavobacteriaceae</taxon>
        <taxon>Nonlabens</taxon>
    </lineage>
</organism>
<evidence type="ECO:0000256" key="10">
    <source>
        <dbReference type="ARBA" id="ARBA00035585"/>
    </source>
</evidence>
<keyword evidence="13" id="KW-1185">Reference proteome</keyword>
<keyword evidence="6 11" id="KW-0406">Ion transport</keyword>
<comment type="subcellular location">
    <subcellularLocation>
        <location evidence="1 11">Cell membrane</location>
        <topology evidence="1 11">Multi-pass membrane protein</topology>
    </subcellularLocation>
</comment>
<keyword evidence="11" id="KW-0915">Sodium</keyword>
<evidence type="ECO:0000313" key="12">
    <source>
        <dbReference type="EMBL" id="MBF4983945.1"/>
    </source>
</evidence>
<keyword evidence="5 11" id="KW-1133">Transmembrane helix</keyword>
<dbReference type="HAMAP" id="MF_00454">
    <property type="entry name" value="FluC"/>
    <property type="match status" value="1"/>
</dbReference>